<evidence type="ECO:0000313" key="3">
    <source>
        <dbReference type="Proteomes" id="UP000240206"/>
    </source>
</evidence>
<comment type="caution">
    <text evidence="2">The sequence shown here is derived from an EMBL/GenBank/DDBJ whole genome shotgun (WGS) entry which is preliminary data.</text>
</comment>
<dbReference type="Proteomes" id="UP000240206">
    <property type="component" value="Unassembled WGS sequence"/>
</dbReference>
<reference evidence="3" key="1">
    <citation type="submission" date="2018-03" db="EMBL/GenBank/DDBJ databases">
        <title>Ecological and genomic features of two cosmopolitan and abundant freshwater picocyanobacteria.</title>
        <authorList>
            <person name="Cabello-Yeves P.J."/>
            <person name="Picazo A."/>
            <person name="Camacho A."/>
            <person name="Callieri C."/>
            <person name="Rosselli R."/>
            <person name="Roda-Garcia J."/>
            <person name="Coutinho F.H."/>
            <person name="Rodriguez-Valera F."/>
        </authorList>
    </citation>
    <scope>NUCLEOTIDE SEQUENCE [LARGE SCALE GENOMIC DNA]</scope>
    <source>
        <strain evidence="3">Tous</strain>
    </source>
</reference>
<proteinExistence type="predicted"/>
<gene>
    <name evidence="2" type="ORF">C7K08_08840</name>
</gene>
<evidence type="ECO:0008006" key="4">
    <source>
        <dbReference type="Google" id="ProtNLM"/>
    </source>
</evidence>
<protein>
    <recommendedName>
        <fullName evidence="4">CopG family transcriptional regulator</fullName>
    </recommendedName>
</protein>
<accession>A0A2P7EDG2</accession>
<sequence>MARPSPLAERVTVTMPSELVAGIDRIEANRSRFIAEAVRHELQRRQRLELLRSLEAPHPDSAATAALGLADWAEALPEGDSDLLDPSAGEPVHWRPESGWQHAGSPEIKP</sequence>
<dbReference type="EMBL" id="PXVC01000040">
    <property type="protein sequence ID" value="PSI01263.1"/>
    <property type="molecule type" value="Genomic_DNA"/>
</dbReference>
<evidence type="ECO:0000313" key="2">
    <source>
        <dbReference type="EMBL" id="PSI01263.1"/>
    </source>
</evidence>
<dbReference type="RefSeq" id="WP_106500276.1">
    <property type="nucleotide sequence ID" value="NZ_PXVC01000040.1"/>
</dbReference>
<name>A0A2P7EDG2_9SYNE</name>
<dbReference type="CDD" id="cd22231">
    <property type="entry name" value="RHH_NikR_HicB-like"/>
    <property type="match status" value="1"/>
</dbReference>
<feature type="region of interest" description="Disordered" evidence="1">
    <location>
        <begin position="78"/>
        <end position="110"/>
    </location>
</feature>
<keyword evidence="3" id="KW-1185">Reference proteome</keyword>
<organism evidence="2 3">
    <name type="scientific">Synechococcus lacustris str. Tous</name>
    <dbReference type="NCBI Taxonomy" id="1910958"/>
    <lineage>
        <taxon>Bacteria</taxon>
        <taxon>Bacillati</taxon>
        <taxon>Cyanobacteriota</taxon>
        <taxon>Cyanophyceae</taxon>
        <taxon>Synechococcales</taxon>
        <taxon>Synechococcaceae</taxon>
        <taxon>Synechococcus</taxon>
    </lineage>
</organism>
<evidence type="ECO:0000256" key="1">
    <source>
        <dbReference type="SAM" id="MobiDB-lite"/>
    </source>
</evidence>
<dbReference type="AlphaFoldDB" id="A0A2P7EDG2"/>